<proteinExistence type="predicted"/>
<keyword evidence="1" id="KW-0378">Hydrolase</keyword>
<dbReference type="EMBL" id="JAUSTT010000018">
    <property type="protein sequence ID" value="MDQ0177056.1"/>
    <property type="molecule type" value="Genomic_DNA"/>
</dbReference>
<sequence>MINHTEVFSSTQATCSIVFLHGGGVSSWMWNEHIQSLKDYHCLLVDLPGHGINFSLPFEIRKSAEEVLKVIESKAIGGRAFVVGLSLGAQVALEMLSIKPSAILGSLLSGLLIGPVKGTRFLPPLLKGYTIIKNREIMIQANRKWLEIPTKYHKQFSDETRLHTSASLSTIMIENMRFSLPNDLDKSNTPCYLVYGEKESRLIKKSAEKLLTIMPQATGLIVKKGHHNWCLAHPLLLVDMLLSMIKGETPENEYIEVIGSKRY</sequence>
<gene>
    <name evidence="3" type="ORF">J2S08_002935</name>
</gene>
<dbReference type="PANTHER" id="PTHR43798">
    <property type="entry name" value="MONOACYLGLYCEROL LIPASE"/>
    <property type="match status" value="1"/>
</dbReference>
<keyword evidence="4" id="KW-1185">Reference proteome</keyword>
<dbReference type="InterPro" id="IPR050266">
    <property type="entry name" value="AB_hydrolase_sf"/>
</dbReference>
<dbReference type="Proteomes" id="UP001223586">
    <property type="component" value="Unassembled WGS sequence"/>
</dbReference>
<dbReference type="Gene3D" id="3.40.50.1820">
    <property type="entry name" value="alpha/beta hydrolase"/>
    <property type="match status" value="1"/>
</dbReference>
<dbReference type="InterPro" id="IPR000073">
    <property type="entry name" value="AB_hydrolase_1"/>
</dbReference>
<protein>
    <submittedName>
        <fullName evidence="3">Pimeloyl-ACP methyl ester carboxylesterase</fullName>
    </submittedName>
</protein>
<reference evidence="3 4" key="1">
    <citation type="submission" date="2023-07" db="EMBL/GenBank/DDBJ databases">
        <title>Genomic Encyclopedia of Type Strains, Phase IV (KMG-IV): sequencing the most valuable type-strain genomes for metagenomic binning, comparative biology and taxonomic classification.</title>
        <authorList>
            <person name="Goeker M."/>
        </authorList>
    </citation>
    <scope>NUCLEOTIDE SEQUENCE [LARGE SCALE GENOMIC DNA]</scope>
    <source>
        <strain evidence="3 4">DSM 23837</strain>
    </source>
</reference>
<accession>A0ABT9WUS5</accession>
<dbReference type="RefSeq" id="WP_307230725.1">
    <property type="nucleotide sequence ID" value="NZ_JAUSTT010000018.1"/>
</dbReference>
<dbReference type="SUPFAM" id="SSF53474">
    <property type="entry name" value="alpha/beta-Hydrolases"/>
    <property type="match status" value="1"/>
</dbReference>
<evidence type="ECO:0000259" key="2">
    <source>
        <dbReference type="Pfam" id="PF12697"/>
    </source>
</evidence>
<dbReference type="PANTHER" id="PTHR43798:SF31">
    <property type="entry name" value="AB HYDROLASE SUPERFAMILY PROTEIN YCLE"/>
    <property type="match status" value="1"/>
</dbReference>
<dbReference type="InterPro" id="IPR029058">
    <property type="entry name" value="AB_hydrolase_fold"/>
</dbReference>
<evidence type="ECO:0000256" key="1">
    <source>
        <dbReference type="ARBA" id="ARBA00022801"/>
    </source>
</evidence>
<organism evidence="3 4">
    <name type="scientific">Bacillus chungangensis</name>
    <dbReference type="NCBI Taxonomy" id="587633"/>
    <lineage>
        <taxon>Bacteria</taxon>
        <taxon>Bacillati</taxon>
        <taxon>Bacillota</taxon>
        <taxon>Bacilli</taxon>
        <taxon>Bacillales</taxon>
        <taxon>Bacillaceae</taxon>
        <taxon>Bacillus</taxon>
    </lineage>
</organism>
<comment type="caution">
    <text evidence="3">The sequence shown here is derived from an EMBL/GenBank/DDBJ whole genome shotgun (WGS) entry which is preliminary data.</text>
</comment>
<evidence type="ECO:0000313" key="4">
    <source>
        <dbReference type="Proteomes" id="UP001223586"/>
    </source>
</evidence>
<feature type="domain" description="AB hydrolase-1" evidence="2">
    <location>
        <begin position="17"/>
        <end position="238"/>
    </location>
</feature>
<name>A0ABT9WUS5_9BACI</name>
<evidence type="ECO:0000313" key="3">
    <source>
        <dbReference type="EMBL" id="MDQ0177056.1"/>
    </source>
</evidence>
<dbReference type="Pfam" id="PF12697">
    <property type="entry name" value="Abhydrolase_6"/>
    <property type="match status" value="1"/>
</dbReference>